<evidence type="ECO:0000313" key="2">
    <source>
        <dbReference type="Proteomes" id="UP000078237"/>
    </source>
</evidence>
<proteinExistence type="predicted"/>
<dbReference type="AlphaFoldDB" id="A0A150ASX0"/>
<keyword evidence="2" id="KW-1185">Reference proteome</keyword>
<dbReference type="OrthoDB" id="2102561at2759"/>
<organism evidence="1 2">
    <name type="scientific">Madurella mycetomatis</name>
    <dbReference type="NCBI Taxonomy" id="100816"/>
    <lineage>
        <taxon>Eukaryota</taxon>
        <taxon>Fungi</taxon>
        <taxon>Dikarya</taxon>
        <taxon>Ascomycota</taxon>
        <taxon>Pezizomycotina</taxon>
        <taxon>Sordariomycetes</taxon>
        <taxon>Sordariomycetidae</taxon>
        <taxon>Sordariales</taxon>
        <taxon>Sordariales incertae sedis</taxon>
        <taxon>Madurella</taxon>
    </lineage>
</organism>
<name>A0A150ASX0_9PEZI</name>
<evidence type="ECO:0000313" key="1">
    <source>
        <dbReference type="EMBL" id="KXX83423.1"/>
    </source>
</evidence>
<comment type="caution">
    <text evidence="1">The sequence shown here is derived from an EMBL/GenBank/DDBJ whole genome shotgun (WGS) entry which is preliminary data.</text>
</comment>
<reference evidence="1 2" key="1">
    <citation type="journal article" date="2016" name="Genome Announc.">
        <title>Genome Sequence of Madurella mycetomatis mm55, Isolated from a Human Mycetoma Case in Sudan.</title>
        <authorList>
            <person name="Smit S."/>
            <person name="Derks M.F."/>
            <person name="Bervoets S."/>
            <person name="Fahal A."/>
            <person name="van Leeuwen W."/>
            <person name="van Belkum A."/>
            <person name="van de Sande W.W."/>
        </authorList>
    </citation>
    <scope>NUCLEOTIDE SEQUENCE [LARGE SCALE GENOMIC DNA]</scope>
    <source>
        <strain evidence="2">mm55</strain>
    </source>
</reference>
<accession>A0A150ASX0</accession>
<sequence>MTTIRPGWTRTGGIGPKIRDAWNKYFDDASKGAVGVDSFGNVIRAEGPVQDAEERVYRPMVEKWHKLTSLAADGVAQPAEAVAATVYDALSDKFLQPYYTVGYDALLGQMARDLTPESFYEYGVAKTFGCL</sequence>
<gene>
    <name evidence="1" type="ORF">MMYC01_200121</name>
</gene>
<dbReference type="VEuPathDB" id="FungiDB:MMYC01_200121"/>
<dbReference type="EMBL" id="LCTW02000001">
    <property type="protein sequence ID" value="KXX83423.1"/>
    <property type="molecule type" value="Genomic_DNA"/>
</dbReference>
<protein>
    <submittedName>
        <fullName evidence="1">Uncharacterized protein</fullName>
    </submittedName>
</protein>
<dbReference type="Proteomes" id="UP000078237">
    <property type="component" value="Unassembled WGS sequence"/>
</dbReference>